<dbReference type="OrthoDB" id="7773at2157"/>
<dbReference type="eggNOG" id="arCOG00503">
    <property type="taxonomic scope" value="Archaea"/>
</dbReference>
<dbReference type="AlphaFoldDB" id="G0EF94"/>
<dbReference type="Gene3D" id="3.60.15.10">
    <property type="entry name" value="Ribonuclease Z/Hydroxyacylglutathione hydrolase-like"/>
    <property type="match status" value="1"/>
</dbReference>
<dbReference type="InParanoid" id="G0EF94"/>
<protein>
    <submittedName>
        <fullName evidence="1">Beta-lactamase domain-containing protein</fullName>
    </submittedName>
</protein>
<dbReference type="HOGENOM" id="CLU_036012_1_0_2"/>
<dbReference type="GeneID" id="11139907"/>
<dbReference type="PANTHER" id="PTHR13754">
    <property type="entry name" value="METALLO-BETA-LACTAMASE SUPERFAMILY PROTEIN"/>
    <property type="match status" value="1"/>
</dbReference>
<dbReference type="GO" id="GO:0016740">
    <property type="term" value="F:transferase activity"/>
    <property type="evidence" value="ECO:0007669"/>
    <property type="project" value="TreeGrafter"/>
</dbReference>
<dbReference type="InterPro" id="IPR036866">
    <property type="entry name" value="RibonucZ/Hydroxyglut_hydro"/>
</dbReference>
<dbReference type="InterPro" id="IPR041712">
    <property type="entry name" value="DHPS-like_MBL-fold"/>
</dbReference>
<dbReference type="STRING" id="694429.Pyrfu_0265"/>
<name>G0EF94_PYRF1</name>
<reference evidence="1 2" key="1">
    <citation type="journal article" date="2011" name="Stand. Genomic Sci.">
        <title>Complete genome sequence of the hyperthermophilic chemolithoautotroph Pyrolobus fumarii type strain (1A).</title>
        <authorList>
            <person name="Anderson I."/>
            <person name="Goker M."/>
            <person name="Nolan M."/>
            <person name="Lucas S."/>
            <person name="Hammon N."/>
            <person name="Deshpande S."/>
            <person name="Cheng J.F."/>
            <person name="Tapia R."/>
            <person name="Han C."/>
            <person name="Goodwin L."/>
            <person name="Pitluck S."/>
            <person name="Huntemann M."/>
            <person name="Liolios K."/>
            <person name="Ivanova N."/>
            <person name="Pagani I."/>
            <person name="Mavromatis K."/>
            <person name="Ovchinikova G."/>
            <person name="Pati A."/>
            <person name="Chen A."/>
            <person name="Palaniappan K."/>
            <person name="Land M."/>
            <person name="Hauser L."/>
            <person name="Brambilla E.M."/>
            <person name="Huber H."/>
            <person name="Yasawong M."/>
            <person name="Rohde M."/>
            <person name="Spring S."/>
            <person name="Abt B."/>
            <person name="Sikorski J."/>
            <person name="Wirth R."/>
            <person name="Detter J.C."/>
            <person name="Woyke T."/>
            <person name="Bristow J."/>
            <person name="Eisen J.A."/>
            <person name="Markowitz V."/>
            <person name="Hugenholtz P."/>
            <person name="Kyrpides N.C."/>
            <person name="Klenk H.P."/>
            <person name="Lapidus A."/>
        </authorList>
    </citation>
    <scope>NUCLEOTIDE SEQUENCE [LARGE SCALE GENOMIC DNA]</scope>
    <source>
        <strain evidence="2">DSM 11204 / 1A</strain>
    </source>
</reference>
<proteinExistence type="predicted"/>
<dbReference type="CDD" id="cd07713">
    <property type="entry name" value="DHPS-like_MBL-fold"/>
    <property type="match status" value="1"/>
</dbReference>
<keyword evidence="2" id="KW-1185">Reference proteome</keyword>
<sequence length="234" mass="25482">MSVKLTVLVDNEAGGGLRSSWGLSILVEKDDVHILFDADTEPEVLEYNAARLGVDLGLISFAVLSHPHRDHYGGFSAVGKSANRVEVYVPRGSRRVARLLRKWGLQPIEVNETIEVVKGVYIVGPFRGVYKGREIPEQSLVIGVGDGRAVVLVGCGHPGVDTIIKTVVETLNVKPILVIGGFHEPPFDVIDRLASLVDGKICAIHCSGDETKRYIRERYPGKYCDARAGTVITL</sequence>
<dbReference type="KEGG" id="pfm:Pyrfu_0265"/>
<evidence type="ECO:0000313" key="2">
    <source>
        <dbReference type="Proteomes" id="UP000001037"/>
    </source>
</evidence>
<dbReference type="SUPFAM" id="SSF56281">
    <property type="entry name" value="Metallo-hydrolase/oxidoreductase"/>
    <property type="match status" value="1"/>
</dbReference>
<gene>
    <name evidence="1" type="ordered locus">Pyrfu_0265</name>
</gene>
<dbReference type="PANTHER" id="PTHR13754:SF13">
    <property type="entry name" value="METALLO-BETA-LACTAMASE SUPERFAMILY PROTEIN (AFU_ORTHOLOGUE AFUA_3G07630)"/>
    <property type="match status" value="1"/>
</dbReference>
<accession>G0EF94</accession>
<organism evidence="1 2">
    <name type="scientific">Pyrolobus fumarii (strain DSM 11204 / 1A)</name>
    <dbReference type="NCBI Taxonomy" id="694429"/>
    <lineage>
        <taxon>Archaea</taxon>
        <taxon>Thermoproteota</taxon>
        <taxon>Thermoprotei</taxon>
        <taxon>Desulfurococcales</taxon>
        <taxon>Pyrodictiaceae</taxon>
        <taxon>Pyrolobus</taxon>
    </lineage>
</organism>
<dbReference type="RefSeq" id="WP_014025814.1">
    <property type="nucleotide sequence ID" value="NC_015931.1"/>
</dbReference>
<evidence type="ECO:0000313" key="1">
    <source>
        <dbReference type="EMBL" id="AEM38137.1"/>
    </source>
</evidence>
<dbReference type="Proteomes" id="UP000001037">
    <property type="component" value="Chromosome"/>
</dbReference>
<dbReference type="EMBL" id="CP002838">
    <property type="protein sequence ID" value="AEM38137.1"/>
    <property type="molecule type" value="Genomic_DNA"/>
</dbReference>
<dbReference type="InterPro" id="IPR052926">
    <property type="entry name" value="Metallo-beta-lactamase_dom"/>
</dbReference>